<dbReference type="RefSeq" id="WP_147661979.1">
    <property type="nucleotide sequence ID" value="NZ_CP042905.2"/>
</dbReference>
<dbReference type="InterPro" id="IPR012675">
    <property type="entry name" value="Beta-grasp_dom_sf"/>
</dbReference>
<dbReference type="KEGG" id="psyt:DSAG12_00877"/>
<dbReference type="InterPro" id="IPR016155">
    <property type="entry name" value="Mopterin_synth/thiamin_S_b"/>
</dbReference>
<sequence length="102" mass="11370">MSTESEELNNTFKALFFGPFWAITKKKEILYSIVGNSHTIHQLILKIITDFPKLEEYFFEGDNIADNTSIIINGEDIRGGLGLNTIISPNDRITFFKAAGGG</sequence>
<dbReference type="Pfam" id="PF02597">
    <property type="entry name" value="ThiS"/>
    <property type="match status" value="1"/>
</dbReference>
<dbReference type="SUPFAM" id="SSF54285">
    <property type="entry name" value="MoaD/ThiS"/>
    <property type="match status" value="1"/>
</dbReference>
<organism evidence="1 2">
    <name type="scientific">Promethearchaeum syntrophicum</name>
    <dbReference type="NCBI Taxonomy" id="2594042"/>
    <lineage>
        <taxon>Archaea</taxon>
        <taxon>Promethearchaeati</taxon>
        <taxon>Promethearchaeota</taxon>
        <taxon>Promethearchaeia</taxon>
        <taxon>Promethearchaeales</taxon>
        <taxon>Promethearchaeaceae</taxon>
        <taxon>Promethearchaeum</taxon>
    </lineage>
</organism>
<dbReference type="GeneID" id="41328875"/>
<dbReference type="Proteomes" id="UP000321408">
    <property type="component" value="Chromosome"/>
</dbReference>
<accession>A0A5B9D7E9</accession>
<dbReference type="InterPro" id="IPR003749">
    <property type="entry name" value="ThiS/MoaD-like"/>
</dbReference>
<dbReference type="Gene3D" id="3.10.20.30">
    <property type="match status" value="1"/>
</dbReference>
<proteinExistence type="predicted"/>
<evidence type="ECO:0000313" key="1">
    <source>
        <dbReference type="EMBL" id="QEE15054.1"/>
    </source>
</evidence>
<dbReference type="AlphaFoldDB" id="A0A5B9D7E9"/>
<name>A0A5B9D7E9_9ARCH</name>
<dbReference type="EMBL" id="CP042905">
    <property type="protein sequence ID" value="QEE15054.1"/>
    <property type="molecule type" value="Genomic_DNA"/>
</dbReference>
<keyword evidence="2" id="KW-1185">Reference proteome</keyword>
<gene>
    <name evidence="1" type="ORF">DSAG12_00877</name>
</gene>
<protein>
    <submittedName>
        <fullName evidence="1">MoaD/ThiS family protein</fullName>
    </submittedName>
</protein>
<reference evidence="1 2" key="1">
    <citation type="journal article" date="2020" name="Nature">
        <title>Isolation of an archaeon at the prokaryote-eukaryote interface.</title>
        <authorList>
            <person name="Imachi H."/>
            <person name="Nobu M.K."/>
            <person name="Nakahara N."/>
            <person name="Morono Y."/>
            <person name="Ogawara M."/>
            <person name="Takaki Y."/>
            <person name="Takano Y."/>
            <person name="Uematsu K."/>
            <person name="Ikuta T."/>
            <person name="Ito M."/>
            <person name="Matsui Y."/>
            <person name="Miyazaki M."/>
            <person name="Murata K."/>
            <person name="Saito Y."/>
            <person name="Sakai S."/>
            <person name="Song C."/>
            <person name="Tasumi E."/>
            <person name="Yamanaka Y."/>
            <person name="Yamaguchi T."/>
            <person name="Kamagata Y."/>
            <person name="Tamaki H."/>
            <person name="Takai K."/>
        </authorList>
    </citation>
    <scope>NUCLEOTIDE SEQUENCE [LARGE SCALE GENOMIC DNA]</scope>
    <source>
        <strain evidence="1 2">MK-D1</strain>
    </source>
</reference>
<evidence type="ECO:0000313" key="2">
    <source>
        <dbReference type="Proteomes" id="UP000321408"/>
    </source>
</evidence>
<reference evidence="1 2" key="2">
    <citation type="journal article" date="2024" name="Int. J. Syst. Evol. Microbiol.">
        <title>Promethearchaeum syntrophicum gen. nov., sp. nov., an anaerobic, obligately syntrophic archaeon, the first isolate of the lineage 'Asgard' archaea, and proposal of the new archaeal phylum Promethearchaeota phyl. nov. and kingdom Promethearchaeati regn. nov.</title>
        <authorList>
            <person name="Imachi H."/>
            <person name="Nobu M.K."/>
            <person name="Kato S."/>
            <person name="Takaki Y."/>
            <person name="Miyazaki M."/>
            <person name="Miyata M."/>
            <person name="Ogawara M."/>
            <person name="Saito Y."/>
            <person name="Sakai S."/>
            <person name="Tahara Y.O."/>
            <person name="Takano Y."/>
            <person name="Tasumi E."/>
            <person name="Uematsu K."/>
            <person name="Yoshimura T."/>
            <person name="Itoh T."/>
            <person name="Ohkuma M."/>
            <person name="Takai K."/>
        </authorList>
    </citation>
    <scope>NUCLEOTIDE SEQUENCE [LARGE SCALE GENOMIC DNA]</scope>
    <source>
        <strain evidence="1 2">MK-D1</strain>
    </source>
</reference>